<feature type="region of interest" description="Disordered" evidence="1">
    <location>
        <begin position="1"/>
        <end position="115"/>
    </location>
</feature>
<proteinExistence type="predicted"/>
<protein>
    <submittedName>
        <fullName evidence="2">Uncharacterized protein</fullName>
    </submittedName>
</protein>
<feature type="region of interest" description="Disordered" evidence="1">
    <location>
        <begin position="128"/>
        <end position="393"/>
    </location>
</feature>
<reference evidence="2 3" key="1">
    <citation type="submission" date="2018-06" db="EMBL/GenBank/DDBJ databases">
        <authorList>
            <consortium name="Pathogen Informatics"/>
            <person name="Doyle S."/>
        </authorList>
    </citation>
    <scope>NUCLEOTIDE SEQUENCE [LARGE SCALE GENOMIC DNA]</scope>
    <source>
        <strain evidence="2 3">NCTC7807</strain>
    </source>
</reference>
<dbReference type="Proteomes" id="UP000254150">
    <property type="component" value="Unassembled WGS sequence"/>
</dbReference>
<evidence type="ECO:0000313" key="2">
    <source>
        <dbReference type="EMBL" id="SUP36817.1"/>
    </source>
</evidence>
<name>A0A380NBV7_STRGR</name>
<feature type="compositionally biased region" description="Low complexity" evidence="1">
    <location>
        <begin position="170"/>
        <end position="183"/>
    </location>
</feature>
<gene>
    <name evidence="2" type="ORF">NCTC7807_02375</name>
</gene>
<dbReference type="EMBL" id="UHID01000005">
    <property type="protein sequence ID" value="SUP36817.1"/>
    <property type="molecule type" value="Genomic_DNA"/>
</dbReference>
<evidence type="ECO:0000313" key="3">
    <source>
        <dbReference type="Proteomes" id="UP000254150"/>
    </source>
</evidence>
<organism evidence="2 3">
    <name type="scientific">Streptomyces griseus</name>
    <dbReference type="NCBI Taxonomy" id="1911"/>
    <lineage>
        <taxon>Bacteria</taxon>
        <taxon>Bacillati</taxon>
        <taxon>Actinomycetota</taxon>
        <taxon>Actinomycetes</taxon>
        <taxon>Kitasatosporales</taxon>
        <taxon>Streptomycetaceae</taxon>
        <taxon>Streptomyces</taxon>
    </lineage>
</organism>
<feature type="compositionally biased region" description="Basic residues" evidence="1">
    <location>
        <begin position="380"/>
        <end position="393"/>
    </location>
</feature>
<sequence>MGASRRTTGATSSADRSGRSGCPARSTPKPWAATGRSPWPWTARHPRSLSMVRSAEPTRCGPSASASSTVRKGESGRATPARVWEPHRVWTSWTPRHGPPPRPCRRSAGRRSPLPVGARRVVAVRLDPLAVPADQGRVRPSRRRASAVKSGSPWSAATRGRGTVAEPCRTRGGAAEGRGTVATSFSGARDSPGRPTCSPGRSRRDSASSSRWRPHAVPPPGRSGRGGCASAPLPTAGARSGAGELVEGGGALRDPDRVQGGEGGDPGRRADGAGSGGRARRRGRGGEERSGGPFTVRERVHAEASGPSGWARHVAEAVGGRGGVPGGRVPAVADEGEHPQSQCAQPAPGCRGGAADEAPATPPRPRRAAVSSGGPPAAWPRRRGPRGCRARAR</sequence>
<evidence type="ECO:0000256" key="1">
    <source>
        <dbReference type="SAM" id="MobiDB-lite"/>
    </source>
</evidence>
<dbReference type="AlphaFoldDB" id="A0A380NBV7"/>
<feature type="compositionally biased region" description="Polar residues" evidence="1">
    <location>
        <begin position="1"/>
        <end position="15"/>
    </location>
</feature>
<accession>A0A380NBV7</accession>
<feature type="compositionally biased region" description="Basic and acidic residues" evidence="1">
    <location>
        <begin position="253"/>
        <end position="271"/>
    </location>
</feature>
<feature type="compositionally biased region" description="Basic and acidic residues" evidence="1">
    <location>
        <begin position="284"/>
        <end position="302"/>
    </location>
</feature>